<evidence type="ECO:0008006" key="3">
    <source>
        <dbReference type="Google" id="ProtNLM"/>
    </source>
</evidence>
<comment type="caution">
    <text evidence="1">The sequence shown here is derived from an EMBL/GenBank/DDBJ whole genome shotgun (WGS) entry which is preliminary data.</text>
</comment>
<dbReference type="AlphaFoldDB" id="A0A9W5W783"/>
<organism evidence="1 2">
    <name type="scientific">Paenibacillus darwinianus</name>
    <dbReference type="NCBI Taxonomy" id="1380763"/>
    <lineage>
        <taxon>Bacteria</taxon>
        <taxon>Bacillati</taxon>
        <taxon>Bacillota</taxon>
        <taxon>Bacilli</taxon>
        <taxon>Bacillales</taxon>
        <taxon>Paenibacillaceae</taxon>
        <taxon>Paenibacillus</taxon>
    </lineage>
</organism>
<name>A0A9W5W783_9BACL</name>
<keyword evidence="2" id="KW-1185">Reference proteome</keyword>
<sequence length="105" mass="12035">MVHMEGRGIPRTLGRLREAYGIDVELLSDDGETELFRILAEYRLNDSVYAALQSAAMRKEDEVAFFRVLEQDDGRLELESIEDEDEWETAAEGYDELLFESGGDR</sequence>
<protein>
    <recommendedName>
        <fullName evidence="3">DUF1292 domain-containing protein</fullName>
    </recommendedName>
</protein>
<evidence type="ECO:0000313" key="2">
    <source>
        <dbReference type="Proteomes" id="UP000053750"/>
    </source>
</evidence>
<dbReference type="Proteomes" id="UP000053750">
    <property type="component" value="Unassembled WGS sequence"/>
</dbReference>
<proteinExistence type="predicted"/>
<evidence type="ECO:0000313" key="1">
    <source>
        <dbReference type="EMBL" id="EXX87104.1"/>
    </source>
</evidence>
<dbReference type="Pfam" id="PF06949">
    <property type="entry name" value="DUF1292"/>
    <property type="match status" value="1"/>
</dbReference>
<gene>
    <name evidence="1" type="ORF">BG53_04855</name>
</gene>
<reference evidence="1 2" key="1">
    <citation type="submission" date="2014-02" db="EMBL/GenBank/DDBJ databases">
        <title>Genome sequence of Paenibacillus darwinianus reveals adaptive mechanisms for survival in Antarctic soils.</title>
        <authorList>
            <person name="Dsouza M."/>
            <person name="Taylor M.W."/>
            <person name="Turner S.J."/>
            <person name="Aislabie J."/>
        </authorList>
    </citation>
    <scope>NUCLEOTIDE SEQUENCE [LARGE SCALE GENOMIC DNA]</scope>
    <source>
        <strain evidence="1 2">CE1</strain>
    </source>
</reference>
<dbReference type="InterPro" id="IPR009711">
    <property type="entry name" value="UPF0473"/>
</dbReference>
<dbReference type="EMBL" id="JFHU01000168">
    <property type="protein sequence ID" value="EXX87104.1"/>
    <property type="molecule type" value="Genomic_DNA"/>
</dbReference>
<accession>A0A9W5W783</accession>